<evidence type="ECO:0000256" key="11">
    <source>
        <dbReference type="ARBA" id="ARBA00023136"/>
    </source>
</evidence>
<dbReference type="PROSITE" id="PS00428">
    <property type="entry name" value="FTSW_RODA_SPOVE"/>
    <property type="match status" value="1"/>
</dbReference>
<dbReference type="InterPro" id="IPR001182">
    <property type="entry name" value="FtsW/RodA"/>
</dbReference>
<feature type="transmembrane region" description="Helical" evidence="16">
    <location>
        <begin position="287"/>
        <end position="306"/>
    </location>
</feature>
<feature type="transmembrane region" description="Helical" evidence="16">
    <location>
        <begin position="20"/>
        <end position="44"/>
    </location>
</feature>
<dbReference type="GO" id="GO:0009252">
    <property type="term" value="P:peptidoglycan biosynthetic process"/>
    <property type="evidence" value="ECO:0007669"/>
    <property type="project" value="UniProtKB-UniRule"/>
</dbReference>
<gene>
    <name evidence="16" type="primary">ftsW</name>
    <name evidence="17" type="ORF">L196_10549</name>
</gene>
<feature type="transmembrane region" description="Helical" evidence="16">
    <location>
        <begin position="358"/>
        <end position="378"/>
    </location>
</feature>
<comment type="similarity">
    <text evidence="14 16">Belongs to the SEDS family. FtsW subfamily.</text>
</comment>
<feature type="transmembrane region" description="Helical" evidence="16">
    <location>
        <begin position="318"/>
        <end position="338"/>
    </location>
</feature>
<dbReference type="GO" id="GO:0071555">
    <property type="term" value="P:cell wall organization"/>
    <property type="evidence" value="ECO:0007669"/>
    <property type="project" value="UniProtKB-KW"/>
</dbReference>
<feature type="transmembrane region" description="Helical" evidence="16">
    <location>
        <begin position="92"/>
        <end position="112"/>
    </location>
</feature>
<keyword evidence="11 16" id="KW-0472">Membrane</keyword>
<keyword evidence="7 16" id="KW-0812">Transmembrane</keyword>
<feature type="transmembrane region" description="Helical" evidence="16">
    <location>
        <begin position="64"/>
        <end position="85"/>
    </location>
</feature>
<keyword evidence="18" id="KW-1185">Reference proteome</keyword>
<feature type="transmembrane region" description="Helical" evidence="16">
    <location>
        <begin position="202"/>
        <end position="222"/>
    </location>
</feature>
<keyword evidence="16" id="KW-0997">Cell inner membrane</keyword>
<dbReference type="EC" id="2.4.99.28" evidence="16"/>
<dbReference type="RefSeq" id="WP_016390944.1">
    <property type="nucleotide sequence ID" value="NZ_KE646811.1"/>
</dbReference>
<keyword evidence="3 16" id="KW-1003">Cell membrane</keyword>
<name>A0AB33YZ51_9GAMM</name>
<feature type="transmembrane region" description="Helical" evidence="16">
    <location>
        <begin position="180"/>
        <end position="197"/>
    </location>
</feature>
<comment type="catalytic activity">
    <reaction evidence="15 16">
        <text>[GlcNAc-(1-&gt;4)-Mur2Ac(oyl-L-Ala-gamma-D-Glu-L-Lys-D-Ala-D-Ala)](n)-di-trans,octa-cis-undecaprenyl diphosphate + beta-D-GlcNAc-(1-&gt;4)-Mur2Ac(oyl-L-Ala-gamma-D-Glu-L-Lys-D-Ala-D-Ala)-di-trans,octa-cis-undecaprenyl diphosphate = [GlcNAc-(1-&gt;4)-Mur2Ac(oyl-L-Ala-gamma-D-Glu-L-Lys-D-Ala-D-Ala)](n+1)-di-trans,octa-cis-undecaprenyl diphosphate + di-trans,octa-cis-undecaprenyl diphosphate + H(+)</text>
        <dbReference type="Rhea" id="RHEA:23708"/>
        <dbReference type="Rhea" id="RHEA-COMP:9602"/>
        <dbReference type="Rhea" id="RHEA-COMP:9603"/>
        <dbReference type="ChEBI" id="CHEBI:15378"/>
        <dbReference type="ChEBI" id="CHEBI:58405"/>
        <dbReference type="ChEBI" id="CHEBI:60033"/>
        <dbReference type="ChEBI" id="CHEBI:78435"/>
        <dbReference type="EC" id="2.4.99.28"/>
    </reaction>
</comment>
<feature type="transmembrane region" description="Helical" evidence="16">
    <location>
        <begin position="124"/>
        <end position="145"/>
    </location>
</feature>
<evidence type="ECO:0000256" key="14">
    <source>
        <dbReference type="ARBA" id="ARBA00038053"/>
    </source>
</evidence>
<protein>
    <recommendedName>
        <fullName evidence="16">Probable peptidoglycan glycosyltransferase FtsW</fullName>
        <shortName evidence="16">PGT</shortName>
        <ecNumber evidence="16">2.4.99.28</ecNumber>
    </recommendedName>
    <alternativeName>
        <fullName evidence="16">Cell division protein FtsW</fullName>
    </alternativeName>
    <alternativeName>
        <fullName evidence="16">Cell wall polymerase</fullName>
    </alternativeName>
    <alternativeName>
        <fullName evidence="16">Peptidoglycan polymerase</fullName>
        <shortName evidence="16">PG polymerase</shortName>
    </alternativeName>
</protein>
<keyword evidence="4 16" id="KW-0132">Cell division</keyword>
<sequence length="398" mass="43603">MSAAMLSVGDSSRVARRGRYYLDGWMLFAAISLLCIGYVMVVSASLHIGERVFDNMWHYPARQAAHIVVGLILAFVMANVPLSAWEQSGPNLILVAIALLVLVFIPGIGVKVNGSYRWINLGVARLQVSEIVKLVCIVYMAGFLTRHVHVVRESIKGVIRPMLPLGVVFGLLLAEPDFGATFVIGFSVMCMMFLGGARLIEFLTLVLMGVVLGVLAIASSTYRMERVTAFMDPWADHLGSGFQLVQSLIAMGRGEWFGVGLGSSIQKLFYLPEAHTDFIFAVLSEELGFIGSSVVILLFGLLLWRAFQIGKAAERLNLRFYSLLAYGLGVWIGLQSFVNIAVNMGVLPTKGLTLPLMSYGGSSMIVMCMVVGLLCRIYHETQQQYMSQLKGGAAWHYA</sequence>
<evidence type="ECO:0000256" key="3">
    <source>
        <dbReference type="ARBA" id="ARBA00022475"/>
    </source>
</evidence>
<dbReference type="EMBL" id="ASHL01000012">
    <property type="protein sequence ID" value="EPD12238.1"/>
    <property type="molecule type" value="Genomic_DNA"/>
</dbReference>
<comment type="pathway">
    <text evidence="2 16">Cell wall biogenesis; peptidoglycan biosynthesis.</text>
</comment>
<dbReference type="NCBIfam" id="TIGR02614">
    <property type="entry name" value="ftsW"/>
    <property type="match status" value="1"/>
</dbReference>
<evidence type="ECO:0000256" key="16">
    <source>
        <dbReference type="HAMAP-Rule" id="MF_00913"/>
    </source>
</evidence>
<evidence type="ECO:0000256" key="5">
    <source>
        <dbReference type="ARBA" id="ARBA00022676"/>
    </source>
</evidence>
<dbReference type="GO" id="GO:0008955">
    <property type="term" value="F:peptidoglycan glycosyltransferase activity"/>
    <property type="evidence" value="ECO:0007669"/>
    <property type="project" value="UniProtKB-UniRule"/>
</dbReference>
<dbReference type="Pfam" id="PF01098">
    <property type="entry name" value="FTSW_RODA_SPOVE"/>
    <property type="match status" value="1"/>
</dbReference>
<feature type="transmembrane region" description="Helical" evidence="16">
    <location>
        <begin position="157"/>
        <end position="174"/>
    </location>
</feature>
<dbReference type="GO" id="GO:0015648">
    <property type="term" value="F:lipid-linked peptidoglycan transporter activity"/>
    <property type="evidence" value="ECO:0007669"/>
    <property type="project" value="TreeGrafter"/>
</dbReference>
<keyword evidence="13 16" id="KW-0961">Cell wall biogenesis/degradation</keyword>
<dbReference type="GO" id="GO:0043093">
    <property type="term" value="P:FtsZ-dependent cytokinesis"/>
    <property type="evidence" value="ECO:0007669"/>
    <property type="project" value="UniProtKB-UniRule"/>
</dbReference>
<evidence type="ECO:0000256" key="4">
    <source>
        <dbReference type="ARBA" id="ARBA00022618"/>
    </source>
</evidence>
<dbReference type="GO" id="GO:0032153">
    <property type="term" value="C:cell division site"/>
    <property type="evidence" value="ECO:0007669"/>
    <property type="project" value="UniProtKB-UniRule"/>
</dbReference>
<evidence type="ECO:0000256" key="15">
    <source>
        <dbReference type="ARBA" id="ARBA00049902"/>
    </source>
</evidence>
<keyword evidence="10 16" id="KW-1133">Transmembrane helix</keyword>
<dbReference type="Proteomes" id="UP000015462">
    <property type="component" value="Unassembled WGS sequence"/>
</dbReference>
<dbReference type="AlphaFoldDB" id="A0AB33YZ51"/>
<keyword evidence="12 16" id="KW-0131">Cell cycle</keyword>
<accession>A0AB33YZ51</accession>
<keyword evidence="9 16" id="KW-0573">Peptidoglycan synthesis</keyword>
<comment type="caution">
    <text evidence="17">The sequence shown here is derived from an EMBL/GenBank/DDBJ whole genome shotgun (WGS) entry which is preliminary data.</text>
</comment>
<comment type="subcellular location">
    <subcellularLocation>
        <location evidence="16">Cell inner membrane</location>
        <topology evidence="16">Multi-pass membrane protein</topology>
    </subcellularLocation>
    <subcellularLocation>
        <location evidence="1">Cell membrane</location>
        <topology evidence="1">Multi-pass membrane protein</topology>
    </subcellularLocation>
    <text evidence="16">Localizes to the division septum.</text>
</comment>
<dbReference type="PANTHER" id="PTHR30474:SF2">
    <property type="entry name" value="PEPTIDOGLYCAN GLYCOSYLTRANSFERASE FTSW-RELATED"/>
    <property type="match status" value="1"/>
</dbReference>
<dbReference type="GO" id="GO:0008360">
    <property type="term" value="P:regulation of cell shape"/>
    <property type="evidence" value="ECO:0007669"/>
    <property type="project" value="UniProtKB-KW"/>
</dbReference>
<dbReference type="InterPro" id="IPR018365">
    <property type="entry name" value="Cell_cycle_FtsW-rel_CS"/>
</dbReference>
<evidence type="ECO:0000256" key="12">
    <source>
        <dbReference type="ARBA" id="ARBA00023306"/>
    </source>
</evidence>
<evidence type="ECO:0000256" key="2">
    <source>
        <dbReference type="ARBA" id="ARBA00004752"/>
    </source>
</evidence>
<evidence type="ECO:0000256" key="6">
    <source>
        <dbReference type="ARBA" id="ARBA00022679"/>
    </source>
</evidence>
<organism evidence="17 18">
    <name type="scientific">Cycloclasticus pugetii</name>
    <dbReference type="NCBI Taxonomy" id="34068"/>
    <lineage>
        <taxon>Bacteria</taxon>
        <taxon>Pseudomonadati</taxon>
        <taxon>Pseudomonadota</taxon>
        <taxon>Gammaproteobacteria</taxon>
        <taxon>Thiotrichales</taxon>
        <taxon>Piscirickettsiaceae</taxon>
        <taxon>Cycloclasticus</taxon>
    </lineage>
</organism>
<evidence type="ECO:0000256" key="1">
    <source>
        <dbReference type="ARBA" id="ARBA00004651"/>
    </source>
</evidence>
<reference evidence="17 18" key="1">
    <citation type="journal article" date="2013" name="Genome Announc.">
        <title>Genome Sequence of the Pyrene- and Fluoranthene-Degrading Bacterium Cycloclasticus sp. Strain PY97M.</title>
        <authorList>
            <person name="Cui Z."/>
            <person name="Xu G."/>
            <person name="Li Q."/>
            <person name="Gao W."/>
            <person name="Zheng L."/>
        </authorList>
    </citation>
    <scope>NUCLEOTIDE SEQUENCE [LARGE SCALE GENOMIC DNA]</scope>
    <source>
        <strain evidence="17 18">PY97M</strain>
    </source>
</reference>
<evidence type="ECO:0000313" key="17">
    <source>
        <dbReference type="EMBL" id="EPD12238.1"/>
    </source>
</evidence>
<keyword evidence="6 16" id="KW-0808">Transferase</keyword>
<dbReference type="HAMAP" id="MF_00913">
    <property type="entry name" value="PGT_FtsW_proteobact"/>
    <property type="match status" value="1"/>
</dbReference>
<evidence type="ECO:0000313" key="18">
    <source>
        <dbReference type="Proteomes" id="UP000015462"/>
    </source>
</evidence>
<dbReference type="GO" id="GO:0005886">
    <property type="term" value="C:plasma membrane"/>
    <property type="evidence" value="ECO:0007669"/>
    <property type="project" value="UniProtKB-SubCell"/>
</dbReference>
<evidence type="ECO:0000256" key="10">
    <source>
        <dbReference type="ARBA" id="ARBA00022989"/>
    </source>
</evidence>
<keyword evidence="8 16" id="KW-0133">Cell shape</keyword>
<evidence type="ECO:0000256" key="9">
    <source>
        <dbReference type="ARBA" id="ARBA00022984"/>
    </source>
</evidence>
<evidence type="ECO:0000256" key="13">
    <source>
        <dbReference type="ARBA" id="ARBA00023316"/>
    </source>
</evidence>
<dbReference type="InterPro" id="IPR013437">
    <property type="entry name" value="FtsW"/>
</dbReference>
<evidence type="ECO:0000256" key="8">
    <source>
        <dbReference type="ARBA" id="ARBA00022960"/>
    </source>
</evidence>
<dbReference type="PANTHER" id="PTHR30474">
    <property type="entry name" value="CELL CYCLE PROTEIN"/>
    <property type="match status" value="1"/>
</dbReference>
<evidence type="ECO:0000256" key="7">
    <source>
        <dbReference type="ARBA" id="ARBA00022692"/>
    </source>
</evidence>
<keyword evidence="5 16" id="KW-0328">Glycosyltransferase</keyword>
<proteinExistence type="inferred from homology"/>
<comment type="function">
    <text evidence="16">Peptidoglycan polymerase that is essential for cell division.</text>
</comment>